<dbReference type="AlphaFoldDB" id="A0AAW4PMV3"/>
<dbReference type="RefSeq" id="WP_220617479.1">
    <property type="nucleotide sequence ID" value="NZ_RKLR01000002.1"/>
</dbReference>
<sequence>MSEQSADDTESTVDRILDVVDESVGVHTYNTWTDTDDYLFRGPHGLLESIGWNEHHECWTRSPYCRQPVLRSYVEKATEGSPEYVAWHYVTRDEIGEPEPVSGDPVRCTLCGEEFEGGNILAWHLADVHQLAEDKHQMEFGAKVPTGQQSLARYATDGGRSVDTATDQQSDT</sequence>
<dbReference type="InterPro" id="IPR013087">
    <property type="entry name" value="Znf_C2H2_type"/>
</dbReference>
<evidence type="ECO:0000313" key="4">
    <source>
        <dbReference type="Proteomes" id="UP001430377"/>
    </source>
</evidence>
<dbReference type="EMBL" id="RKLR01000002">
    <property type="protein sequence ID" value="MBX0322480.1"/>
    <property type="molecule type" value="Genomic_DNA"/>
</dbReference>
<dbReference type="PROSITE" id="PS00028">
    <property type="entry name" value="ZINC_FINGER_C2H2_1"/>
    <property type="match status" value="1"/>
</dbReference>
<reference evidence="3 4" key="1">
    <citation type="submission" date="2021-06" db="EMBL/GenBank/DDBJ databases">
        <title>Halomicroarcula sp. a new haloarchaeum isolated from saline soil.</title>
        <authorList>
            <person name="Duran-Viseras A."/>
            <person name="Sanchez-Porro C."/>
            <person name="Ventosa A."/>
        </authorList>
    </citation>
    <scope>NUCLEOTIDE SEQUENCE [LARGE SCALE GENOMIC DNA]</scope>
    <source>
        <strain evidence="3 4">F13</strain>
    </source>
</reference>
<organism evidence="3 4">
    <name type="scientific">Haloarcula rubra</name>
    <dbReference type="NCBI Taxonomy" id="2487747"/>
    <lineage>
        <taxon>Archaea</taxon>
        <taxon>Methanobacteriati</taxon>
        <taxon>Methanobacteriota</taxon>
        <taxon>Stenosarchaea group</taxon>
        <taxon>Halobacteria</taxon>
        <taxon>Halobacteriales</taxon>
        <taxon>Haloarculaceae</taxon>
        <taxon>Haloarcula</taxon>
    </lineage>
</organism>
<gene>
    <name evidence="3" type="ORF">EGH21_05490</name>
</gene>
<protein>
    <recommendedName>
        <fullName evidence="2">C2H2-type domain-containing protein</fullName>
    </recommendedName>
</protein>
<feature type="compositionally biased region" description="Polar residues" evidence="1">
    <location>
        <begin position="163"/>
        <end position="172"/>
    </location>
</feature>
<name>A0AAW4PMV3_9EURY</name>
<comment type="caution">
    <text evidence="3">The sequence shown here is derived from an EMBL/GenBank/DDBJ whole genome shotgun (WGS) entry which is preliminary data.</text>
</comment>
<keyword evidence="4" id="KW-1185">Reference proteome</keyword>
<proteinExistence type="predicted"/>
<dbReference type="Proteomes" id="UP001430377">
    <property type="component" value="Unassembled WGS sequence"/>
</dbReference>
<evidence type="ECO:0000256" key="1">
    <source>
        <dbReference type="SAM" id="MobiDB-lite"/>
    </source>
</evidence>
<accession>A0AAW4PMV3</accession>
<feature type="region of interest" description="Disordered" evidence="1">
    <location>
        <begin position="141"/>
        <end position="172"/>
    </location>
</feature>
<evidence type="ECO:0000313" key="3">
    <source>
        <dbReference type="EMBL" id="MBX0322480.1"/>
    </source>
</evidence>
<evidence type="ECO:0000259" key="2">
    <source>
        <dbReference type="PROSITE" id="PS00028"/>
    </source>
</evidence>
<feature type="domain" description="C2H2-type" evidence="2">
    <location>
        <begin position="108"/>
        <end position="129"/>
    </location>
</feature>